<evidence type="ECO:0000259" key="2">
    <source>
        <dbReference type="Pfam" id="PF02655"/>
    </source>
</evidence>
<proteinExistence type="predicted"/>
<comment type="caution">
    <text evidence="3">The sequence shown here is derived from an EMBL/GenBank/DDBJ whole genome shotgun (WGS) entry which is preliminary data.</text>
</comment>
<dbReference type="GO" id="GO:0046872">
    <property type="term" value="F:metal ion binding"/>
    <property type="evidence" value="ECO:0007669"/>
    <property type="project" value="InterPro"/>
</dbReference>
<dbReference type="STRING" id="1547922.ISF6_1718"/>
<dbReference type="AlphaFoldDB" id="A0A0K8NVH5"/>
<gene>
    <name evidence="3" type="ORF">ISF6_1718</name>
</gene>
<dbReference type="GO" id="GO:0005524">
    <property type="term" value="F:ATP binding"/>
    <property type="evidence" value="ECO:0007669"/>
    <property type="project" value="InterPro"/>
</dbReference>
<evidence type="ECO:0000256" key="1">
    <source>
        <dbReference type="SAM" id="MobiDB-lite"/>
    </source>
</evidence>
<dbReference type="EMBL" id="BBYR01000003">
    <property type="protein sequence ID" value="GAP33940.1"/>
    <property type="molecule type" value="Genomic_DNA"/>
</dbReference>
<dbReference type="Proteomes" id="UP000037660">
    <property type="component" value="Unassembled WGS sequence"/>
</dbReference>
<dbReference type="Pfam" id="PF02655">
    <property type="entry name" value="ATP-grasp_3"/>
    <property type="match status" value="1"/>
</dbReference>
<evidence type="ECO:0000313" key="4">
    <source>
        <dbReference type="Proteomes" id="UP000037660"/>
    </source>
</evidence>
<organism evidence="3 4">
    <name type="scientific">Piscinibacter sakaiensis</name>
    <name type="common">Ideonella sakaiensis</name>
    <dbReference type="NCBI Taxonomy" id="1547922"/>
    <lineage>
        <taxon>Bacteria</taxon>
        <taxon>Pseudomonadati</taxon>
        <taxon>Pseudomonadota</taxon>
        <taxon>Betaproteobacteria</taxon>
        <taxon>Burkholderiales</taxon>
        <taxon>Sphaerotilaceae</taxon>
        <taxon>Piscinibacter</taxon>
    </lineage>
</organism>
<feature type="compositionally biased region" description="Basic and acidic residues" evidence="1">
    <location>
        <begin position="53"/>
        <end position="63"/>
    </location>
</feature>
<feature type="domain" description="ATP-grasp fold PylC-type" evidence="2">
    <location>
        <begin position="78"/>
        <end position="177"/>
    </location>
</feature>
<name>A0A0K8NVH5_PISS1</name>
<feature type="region of interest" description="Disordered" evidence="1">
    <location>
        <begin position="28"/>
        <end position="75"/>
    </location>
</feature>
<protein>
    <submittedName>
        <fullName evidence="3">COG1821 family protein</fullName>
    </submittedName>
</protein>
<dbReference type="SUPFAM" id="SSF56059">
    <property type="entry name" value="Glutathione synthetase ATP-binding domain-like"/>
    <property type="match status" value="1"/>
</dbReference>
<evidence type="ECO:0000313" key="3">
    <source>
        <dbReference type="EMBL" id="GAP33940.1"/>
    </source>
</evidence>
<reference evidence="3 4" key="2">
    <citation type="journal article" date="2016" name="Science">
        <title>A bacterium that degrades and assimilates poly(ethylene terephthalate).</title>
        <authorList>
            <person name="Yoshida S."/>
            <person name="Hiraga K."/>
            <person name="Takehana T."/>
            <person name="Taniguchi I."/>
            <person name="Yamaji H."/>
            <person name="Maeda Y."/>
            <person name="Toyohara K."/>
            <person name="Miyamoto K."/>
            <person name="Kimura Y."/>
            <person name="Oda K."/>
        </authorList>
    </citation>
    <scope>NUCLEOTIDE SEQUENCE [LARGE SCALE GENOMIC DNA]</scope>
    <source>
        <strain evidence="4">NBRC 110686 / TISTR 2288 / 201-F6</strain>
    </source>
</reference>
<accession>A0A0K8NVH5</accession>
<keyword evidence="4" id="KW-1185">Reference proteome</keyword>
<reference evidence="4" key="1">
    <citation type="submission" date="2015-07" db="EMBL/GenBank/DDBJ databases">
        <title>Discovery of a poly(ethylene terephthalate assimilation.</title>
        <authorList>
            <person name="Yoshida S."/>
            <person name="Hiraga K."/>
            <person name="Takehana T."/>
            <person name="Taniguchi I."/>
            <person name="Yamaji H."/>
            <person name="Maeda Y."/>
            <person name="Toyohara K."/>
            <person name="Miyamoto K."/>
            <person name="Kimura Y."/>
            <person name="Oda K."/>
        </authorList>
    </citation>
    <scope>NUCLEOTIDE SEQUENCE [LARGE SCALE GENOMIC DNA]</scope>
    <source>
        <strain evidence="4">NBRC 110686 / TISTR 2288 / 201-F6</strain>
    </source>
</reference>
<dbReference type="Gene3D" id="3.30.470.20">
    <property type="entry name" value="ATP-grasp fold, B domain"/>
    <property type="match status" value="1"/>
</dbReference>
<sequence>MAWQRPASATGWLRKCAASCGGDGVWREGATPVPARTGAANLPRGAQGCDPGARTDADADARTGQRSGEASEAEAEAGVYWQQELSGRPMSALALADGRRAHLVALNRLALQPTADRPFLYRGARGPVDAPALAAQARAALDALVPAFGLRGLLSLDFIDHGGRAHWLEINPRPSATMQLHDAAWPDGLLAAHARACAGRLPSSPPPAMSGLQGIDTWYAPAAGSLDARLLAPLPGALRLHDRPAPGARLRAGEPVCSIGLRAADDEALERGLADAAALLADRWEDRRPVVLSSPIPRPRPCA</sequence>
<dbReference type="InterPro" id="IPR003806">
    <property type="entry name" value="ATP-grasp_PylC-type"/>
</dbReference>